<proteinExistence type="predicted"/>
<feature type="coiled-coil region" evidence="1">
    <location>
        <begin position="62"/>
        <end position="89"/>
    </location>
</feature>
<keyword evidence="3" id="KW-1185">Reference proteome</keyword>
<name>A0A4R0JNI3_9ACTN</name>
<comment type="caution">
    <text evidence="2">The sequence shown here is derived from an EMBL/GenBank/DDBJ whole genome shotgun (WGS) entry which is preliminary data.</text>
</comment>
<protein>
    <submittedName>
        <fullName evidence="2">Uncharacterized protein</fullName>
    </submittedName>
</protein>
<dbReference type="EMBL" id="SJKD01000005">
    <property type="protein sequence ID" value="TCC47967.1"/>
    <property type="molecule type" value="Genomic_DNA"/>
</dbReference>
<gene>
    <name evidence="2" type="ORF">E0H75_24880</name>
</gene>
<evidence type="ECO:0000313" key="2">
    <source>
        <dbReference type="EMBL" id="TCC47967.1"/>
    </source>
</evidence>
<evidence type="ECO:0000256" key="1">
    <source>
        <dbReference type="SAM" id="Coils"/>
    </source>
</evidence>
<dbReference type="AlphaFoldDB" id="A0A4R0JNI3"/>
<dbReference type="Proteomes" id="UP000293342">
    <property type="component" value="Unassembled WGS sequence"/>
</dbReference>
<dbReference type="OrthoDB" id="4240184at2"/>
<evidence type="ECO:0000313" key="3">
    <source>
        <dbReference type="Proteomes" id="UP000293342"/>
    </source>
</evidence>
<keyword evidence="1" id="KW-0175">Coiled coil</keyword>
<sequence>MDDLPLPLGHDSTARQHVCQHCGATYIAARSDQRFCSDLCRLRHWRGRRRVRSAQASEAEIVRTLIEEVGRLQHEVTELRRANATLREALGRAQMLLVSARNPYHRRT</sequence>
<organism evidence="2 3">
    <name type="scientific">Kribbella capetownensis</name>
    <dbReference type="NCBI Taxonomy" id="1572659"/>
    <lineage>
        <taxon>Bacteria</taxon>
        <taxon>Bacillati</taxon>
        <taxon>Actinomycetota</taxon>
        <taxon>Actinomycetes</taxon>
        <taxon>Propionibacteriales</taxon>
        <taxon>Kribbellaceae</taxon>
        <taxon>Kribbella</taxon>
    </lineage>
</organism>
<reference evidence="2 3" key="1">
    <citation type="submission" date="2019-02" db="EMBL/GenBank/DDBJ databases">
        <title>Kribbella capetownensis sp. nov. and Kribbella speibonae sp. nov., isolated from soil.</title>
        <authorList>
            <person name="Curtis S.M."/>
            <person name="Norton I."/>
            <person name="Everest G.J."/>
            <person name="Meyers P.R."/>
        </authorList>
    </citation>
    <scope>NUCLEOTIDE SEQUENCE [LARGE SCALE GENOMIC DNA]</scope>
    <source>
        <strain evidence="2 3">YM53</strain>
    </source>
</reference>
<accession>A0A4R0JNI3</accession>
<dbReference type="RefSeq" id="WP_131516021.1">
    <property type="nucleotide sequence ID" value="NZ_SJKD01000005.1"/>
</dbReference>